<reference evidence="2 3" key="1">
    <citation type="submission" date="2020-04" db="EMBL/GenBank/DDBJ databases">
        <authorList>
            <person name="Yoon J."/>
        </authorList>
    </citation>
    <scope>NUCLEOTIDE SEQUENCE [LARGE SCALE GENOMIC DNA]</scope>
    <source>
        <strain evidence="2 3">KMU-166</strain>
    </source>
</reference>
<dbReference type="Proteomes" id="UP000765845">
    <property type="component" value="Unassembled WGS sequence"/>
</dbReference>
<accession>A0ABX1GIZ9</accession>
<dbReference type="Pfam" id="PF02686">
    <property type="entry name" value="GatC"/>
    <property type="match status" value="1"/>
</dbReference>
<gene>
    <name evidence="1 2" type="primary">gatC</name>
    <name evidence="2" type="ORF">HCU74_16090</name>
</gene>
<name>A0ABX1GIZ9_9GAMM</name>
<dbReference type="RefSeq" id="WP_168451447.1">
    <property type="nucleotide sequence ID" value="NZ_JAAWWK010000006.1"/>
</dbReference>
<evidence type="ECO:0000313" key="2">
    <source>
        <dbReference type="EMBL" id="NKI18930.1"/>
    </source>
</evidence>
<dbReference type="PANTHER" id="PTHR15004:SF0">
    <property type="entry name" value="GLUTAMYL-TRNA(GLN) AMIDOTRANSFERASE SUBUNIT C, MITOCHONDRIAL"/>
    <property type="match status" value="1"/>
</dbReference>
<dbReference type="InterPro" id="IPR036113">
    <property type="entry name" value="Asp/Glu-ADT_sf_sub_c"/>
</dbReference>
<keyword evidence="1" id="KW-0436">Ligase</keyword>
<evidence type="ECO:0000313" key="3">
    <source>
        <dbReference type="Proteomes" id="UP000765845"/>
    </source>
</evidence>
<comment type="caution">
    <text evidence="2">The sequence shown here is derived from an EMBL/GenBank/DDBJ whole genome shotgun (WGS) entry which is preliminary data.</text>
</comment>
<comment type="function">
    <text evidence="1">Allows the formation of correctly charged Asn-tRNA(Asn) or Gln-tRNA(Gln) through the transamidation of misacylated Asp-tRNA(Asn) or Glu-tRNA(Gln) in organisms which lack either or both of asparaginyl-tRNA or glutaminyl-tRNA synthetases. The reaction takes place in the presence of glutamine and ATP through an activated phospho-Asp-tRNA(Asn) or phospho-Glu-tRNA(Gln).</text>
</comment>
<keyword evidence="1" id="KW-0547">Nucleotide-binding</keyword>
<comment type="subunit">
    <text evidence="1">Heterotrimer of A, B and C subunits.</text>
</comment>
<comment type="catalytic activity">
    <reaction evidence="1">
        <text>L-aspartyl-tRNA(Asn) + L-glutamine + ATP + H2O = L-asparaginyl-tRNA(Asn) + L-glutamate + ADP + phosphate + 2 H(+)</text>
        <dbReference type="Rhea" id="RHEA:14513"/>
        <dbReference type="Rhea" id="RHEA-COMP:9674"/>
        <dbReference type="Rhea" id="RHEA-COMP:9677"/>
        <dbReference type="ChEBI" id="CHEBI:15377"/>
        <dbReference type="ChEBI" id="CHEBI:15378"/>
        <dbReference type="ChEBI" id="CHEBI:29985"/>
        <dbReference type="ChEBI" id="CHEBI:30616"/>
        <dbReference type="ChEBI" id="CHEBI:43474"/>
        <dbReference type="ChEBI" id="CHEBI:58359"/>
        <dbReference type="ChEBI" id="CHEBI:78515"/>
        <dbReference type="ChEBI" id="CHEBI:78516"/>
        <dbReference type="ChEBI" id="CHEBI:456216"/>
    </reaction>
</comment>
<protein>
    <recommendedName>
        <fullName evidence="1">Aspartyl/glutamyl-tRNA(Asn/Gln) amidotransferase subunit C</fullName>
        <shortName evidence="1">Asp/Glu-ADT subunit C</shortName>
        <ecNumber evidence="1">6.3.5.-</ecNumber>
    </recommendedName>
</protein>
<keyword evidence="3" id="KW-1185">Reference proteome</keyword>
<proteinExistence type="inferred from homology"/>
<dbReference type="PANTHER" id="PTHR15004">
    <property type="entry name" value="GLUTAMYL-TRNA(GLN) AMIDOTRANSFERASE SUBUNIT C, MITOCHONDRIAL"/>
    <property type="match status" value="1"/>
</dbReference>
<dbReference type="InterPro" id="IPR003837">
    <property type="entry name" value="GatC"/>
</dbReference>
<dbReference type="HAMAP" id="MF_00122">
    <property type="entry name" value="GatC"/>
    <property type="match status" value="1"/>
</dbReference>
<dbReference type="EC" id="6.3.5.-" evidence="1"/>
<keyword evidence="1" id="KW-0067">ATP-binding</keyword>
<keyword evidence="1" id="KW-0648">Protein biosynthesis</keyword>
<evidence type="ECO:0000256" key="1">
    <source>
        <dbReference type="HAMAP-Rule" id="MF_00122"/>
    </source>
</evidence>
<dbReference type="SUPFAM" id="SSF141000">
    <property type="entry name" value="Glu-tRNAGln amidotransferase C subunit"/>
    <property type="match status" value="1"/>
</dbReference>
<sequence length="95" mass="10470">MSLAHSDIAKLARLARIQIDDSSSEELLGRITDILGMIDTMQAVDTSAVEAMANPHDAHQRLRADVVTEENQRERFQAIAPATENGLYLVPKVID</sequence>
<comment type="similarity">
    <text evidence="1">Belongs to the GatC family.</text>
</comment>
<organism evidence="2 3">
    <name type="scientific">Spongiibacter thalassae</name>
    <dbReference type="NCBI Taxonomy" id="2721624"/>
    <lineage>
        <taxon>Bacteria</taxon>
        <taxon>Pseudomonadati</taxon>
        <taxon>Pseudomonadota</taxon>
        <taxon>Gammaproteobacteria</taxon>
        <taxon>Cellvibrionales</taxon>
        <taxon>Spongiibacteraceae</taxon>
        <taxon>Spongiibacter</taxon>
    </lineage>
</organism>
<dbReference type="EMBL" id="JAAWWK010000006">
    <property type="protein sequence ID" value="NKI18930.1"/>
    <property type="molecule type" value="Genomic_DNA"/>
</dbReference>
<comment type="catalytic activity">
    <reaction evidence="1">
        <text>L-glutamyl-tRNA(Gln) + L-glutamine + ATP + H2O = L-glutaminyl-tRNA(Gln) + L-glutamate + ADP + phosphate + H(+)</text>
        <dbReference type="Rhea" id="RHEA:17521"/>
        <dbReference type="Rhea" id="RHEA-COMP:9681"/>
        <dbReference type="Rhea" id="RHEA-COMP:9684"/>
        <dbReference type="ChEBI" id="CHEBI:15377"/>
        <dbReference type="ChEBI" id="CHEBI:15378"/>
        <dbReference type="ChEBI" id="CHEBI:29985"/>
        <dbReference type="ChEBI" id="CHEBI:30616"/>
        <dbReference type="ChEBI" id="CHEBI:43474"/>
        <dbReference type="ChEBI" id="CHEBI:58359"/>
        <dbReference type="ChEBI" id="CHEBI:78520"/>
        <dbReference type="ChEBI" id="CHEBI:78521"/>
        <dbReference type="ChEBI" id="CHEBI:456216"/>
    </reaction>
</comment>
<dbReference type="Gene3D" id="1.10.20.60">
    <property type="entry name" value="Glu-tRNAGln amidotransferase C subunit, N-terminal domain"/>
    <property type="match status" value="1"/>
</dbReference>
<dbReference type="NCBIfam" id="TIGR00135">
    <property type="entry name" value="gatC"/>
    <property type="match status" value="1"/>
</dbReference>